<dbReference type="EMBL" id="CT868059">
    <property type="protein sequence ID" value="CAK68368.1"/>
    <property type="molecule type" value="Genomic_DNA"/>
</dbReference>
<dbReference type="InParanoid" id="A0CC51"/>
<feature type="coiled-coil region" evidence="1">
    <location>
        <begin position="429"/>
        <end position="463"/>
    </location>
</feature>
<protein>
    <recommendedName>
        <fullName evidence="4">AMP-activated protein kinase glycogen-binding domain-containing protein</fullName>
    </recommendedName>
</protein>
<dbReference type="OrthoDB" id="309712at2759"/>
<gene>
    <name evidence="2" type="ORF">GSPATT00037152001</name>
</gene>
<dbReference type="GeneID" id="5021550"/>
<evidence type="ECO:0008006" key="4">
    <source>
        <dbReference type="Google" id="ProtNLM"/>
    </source>
</evidence>
<dbReference type="GO" id="GO:0016539">
    <property type="term" value="P:intein-mediated protein splicing"/>
    <property type="evidence" value="ECO:0007669"/>
    <property type="project" value="InterPro"/>
</dbReference>
<evidence type="ECO:0000313" key="3">
    <source>
        <dbReference type="Proteomes" id="UP000000600"/>
    </source>
</evidence>
<evidence type="ECO:0000256" key="1">
    <source>
        <dbReference type="SAM" id="Coils"/>
    </source>
</evidence>
<keyword evidence="3" id="KW-1185">Reference proteome</keyword>
<evidence type="ECO:0000313" key="2">
    <source>
        <dbReference type="EMBL" id="CAK68368.1"/>
    </source>
</evidence>
<dbReference type="OMA" id="IAIDEWN"/>
<dbReference type="RefSeq" id="XP_001435765.1">
    <property type="nucleotide sequence ID" value="XM_001435728.1"/>
</dbReference>
<dbReference type="HOGENOM" id="CLU_355837_0_0_1"/>
<feature type="coiled-coil region" evidence="1">
    <location>
        <begin position="501"/>
        <end position="607"/>
    </location>
</feature>
<accession>A0CC51</accession>
<feature type="coiled-coil region" evidence="1">
    <location>
        <begin position="240"/>
        <end position="400"/>
    </location>
</feature>
<dbReference type="PROSITE" id="PS50817">
    <property type="entry name" value="INTEIN_N_TER"/>
    <property type="match status" value="1"/>
</dbReference>
<dbReference type="Proteomes" id="UP000000600">
    <property type="component" value="Unassembled WGS sequence"/>
</dbReference>
<reference evidence="2 3" key="1">
    <citation type="journal article" date="2006" name="Nature">
        <title>Global trends of whole-genome duplications revealed by the ciliate Paramecium tetraurelia.</title>
        <authorList>
            <consortium name="Genoscope"/>
            <person name="Aury J.-M."/>
            <person name="Jaillon O."/>
            <person name="Duret L."/>
            <person name="Noel B."/>
            <person name="Jubin C."/>
            <person name="Porcel B.M."/>
            <person name="Segurens B."/>
            <person name="Daubin V."/>
            <person name="Anthouard V."/>
            <person name="Aiach N."/>
            <person name="Arnaiz O."/>
            <person name="Billaut A."/>
            <person name="Beisson J."/>
            <person name="Blanc I."/>
            <person name="Bouhouche K."/>
            <person name="Camara F."/>
            <person name="Duharcourt S."/>
            <person name="Guigo R."/>
            <person name="Gogendeau D."/>
            <person name="Katinka M."/>
            <person name="Keller A.-M."/>
            <person name="Kissmehl R."/>
            <person name="Klotz C."/>
            <person name="Koll F."/>
            <person name="Le Moue A."/>
            <person name="Lepere C."/>
            <person name="Malinsky S."/>
            <person name="Nowacki M."/>
            <person name="Nowak J.K."/>
            <person name="Plattner H."/>
            <person name="Poulain J."/>
            <person name="Ruiz F."/>
            <person name="Serrano V."/>
            <person name="Zagulski M."/>
            <person name="Dessen P."/>
            <person name="Betermier M."/>
            <person name="Weissenbach J."/>
            <person name="Scarpelli C."/>
            <person name="Schachter V."/>
            <person name="Sperling L."/>
            <person name="Meyer E."/>
            <person name="Cohen J."/>
            <person name="Wincker P."/>
        </authorList>
    </citation>
    <scope>NUCLEOTIDE SEQUENCE [LARGE SCALE GENOMIC DNA]</scope>
    <source>
        <strain evidence="2 3">Stock d4-2</strain>
    </source>
</reference>
<dbReference type="STRING" id="5888.A0CC51"/>
<keyword evidence="1" id="KW-0175">Coiled coil</keyword>
<dbReference type="InterPro" id="IPR006141">
    <property type="entry name" value="Intein_N"/>
</dbReference>
<dbReference type="KEGG" id="ptm:GSPATT00037152001"/>
<dbReference type="AlphaFoldDB" id="A0CC51"/>
<name>A0CC51_PARTE</name>
<proteinExistence type="predicted"/>
<sequence length="804" mass="97502">MQQNKGEIQQSSKVRILKKITIKLQLRLDNEYNEESNENQMTQSAFVYYQDQQEMSIDFVHSKMERDNNNIWFANVEIDPNHGYKYYYKLQQKNKIKQESQTRYFKYDPLGRIAIDEWNCVWCLYRYQVEDPGILEHFQLKIKDYQKKSYQSIDHQNDNEPGVSYLECSETLKLQDQQLKRQFAFIYKNNQDQVELSNQFDPRKGNSFMNNFVLNKFKESIILSNEQEQKIKSCLSKKQVVSTQNNDQQYQKRIQELENKFNMKADEAHNYRLQLDNEIEVKKKTQNTIQKLESQLKDLKEQNRELDHTLQHNQQLYEYNLKERESEYKYQIMKTMEDQNRELQDKLEQISKRNSEMLKKEQERMEEDQRALQTKSQEVVNKYRQMLDEANEQIRNHELKSFNFQSDDITISFIQSEIPDWVQQNIGDLEQTITSYKNIEETLKKEKDDIEQYYHEKNKKEKSLYQKKAQELLKKGENCQKELDKCKIMLEDKIKESEVQADENNFKVQKYKAQLNKLKSQLQKKSDDLAVFIKAYKELEQKLEDEQQKNMLLQRELDDTIRSSEKKRQEEFERFQKDRQDEMKQLQEESQQQLLLEKEKHEQLQREQKYEQQKLIEEMIKFTYQKIGDEILVPYFDAQKKFHDNLIFNFKSEIKTVIKENIENFETPVNQLSYRLSHIEEEQLEEQKMEALQKHEDLVSAIQQFKEDSKIENAKGLKQAFIQYTIECNKISEMAMKTNFMNNQDGEQIYQINHWKSILDQRLDSLQRLLSFSNELSEWYQQFQSSRDIITKAYEDLKMKHQYQ</sequence>
<organism evidence="2 3">
    <name type="scientific">Paramecium tetraurelia</name>
    <dbReference type="NCBI Taxonomy" id="5888"/>
    <lineage>
        <taxon>Eukaryota</taxon>
        <taxon>Sar</taxon>
        <taxon>Alveolata</taxon>
        <taxon>Ciliophora</taxon>
        <taxon>Intramacronucleata</taxon>
        <taxon>Oligohymenophorea</taxon>
        <taxon>Peniculida</taxon>
        <taxon>Parameciidae</taxon>
        <taxon>Paramecium</taxon>
    </lineage>
</organism>